<accession>A0A1X7U9F1</accession>
<name>A0A1X7U9F1_AMPQE</name>
<dbReference type="AlphaFoldDB" id="A0A1X7U9F1"/>
<dbReference type="InParanoid" id="A0A1X7U9F1"/>
<reference evidence="1" key="1">
    <citation type="submission" date="2017-05" db="UniProtKB">
        <authorList>
            <consortium name="EnsemblMetazoa"/>
        </authorList>
    </citation>
    <scope>IDENTIFICATION</scope>
</reference>
<protein>
    <submittedName>
        <fullName evidence="1">Uncharacterized protein</fullName>
    </submittedName>
</protein>
<sequence>MKSYYKEVSTINTVGGLNKYCYLKSEVNCVTAGSGSLTSFSLIAVQNTHHKTLESTCTKQFRLQFNDMFHKVLIKGQVLGPVSEFYYEKENQASGAFLATTV</sequence>
<dbReference type="EnsemblMetazoa" id="Aqu2.1.24091_001">
    <property type="protein sequence ID" value="Aqu2.1.24091_001"/>
    <property type="gene ID" value="Aqu2.1.24091"/>
</dbReference>
<evidence type="ECO:0000313" key="1">
    <source>
        <dbReference type="EnsemblMetazoa" id="Aqu2.1.24091_001"/>
    </source>
</evidence>
<proteinExistence type="predicted"/>
<organism evidence="1">
    <name type="scientific">Amphimedon queenslandica</name>
    <name type="common">Sponge</name>
    <dbReference type="NCBI Taxonomy" id="400682"/>
    <lineage>
        <taxon>Eukaryota</taxon>
        <taxon>Metazoa</taxon>
        <taxon>Porifera</taxon>
        <taxon>Demospongiae</taxon>
        <taxon>Heteroscleromorpha</taxon>
        <taxon>Haplosclerida</taxon>
        <taxon>Niphatidae</taxon>
        <taxon>Amphimedon</taxon>
    </lineage>
</organism>